<dbReference type="CDD" id="cd00198">
    <property type="entry name" value="vWFA"/>
    <property type="match status" value="1"/>
</dbReference>
<dbReference type="InterPro" id="IPR036465">
    <property type="entry name" value="vWFA_dom_sf"/>
</dbReference>
<feature type="region of interest" description="Disordered" evidence="1">
    <location>
        <begin position="40"/>
        <end position="103"/>
    </location>
</feature>
<reference evidence="4" key="1">
    <citation type="submission" date="2018-02" db="EMBL/GenBank/DDBJ databases">
        <authorList>
            <person name="Hausmann B."/>
        </authorList>
    </citation>
    <scope>NUCLEOTIDE SEQUENCE [LARGE SCALE GENOMIC DNA]</scope>
    <source>
        <strain evidence="4">Peat soil MAG SbA5</strain>
    </source>
</reference>
<dbReference type="InterPro" id="IPR002035">
    <property type="entry name" value="VWF_A"/>
</dbReference>
<dbReference type="SUPFAM" id="SSF53300">
    <property type="entry name" value="vWA-like"/>
    <property type="match status" value="1"/>
</dbReference>
<dbReference type="Pfam" id="PF13519">
    <property type="entry name" value="VWA_2"/>
    <property type="match status" value="1"/>
</dbReference>
<evidence type="ECO:0000259" key="2">
    <source>
        <dbReference type="PROSITE" id="PS50234"/>
    </source>
</evidence>
<evidence type="ECO:0000256" key="1">
    <source>
        <dbReference type="SAM" id="MobiDB-lite"/>
    </source>
</evidence>
<gene>
    <name evidence="3" type="ORF">SBA5_440032</name>
</gene>
<dbReference type="Proteomes" id="UP000239735">
    <property type="component" value="Unassembled WGS sequence"/>
</dbReference>
<name>A0A2N9LLV3_9BACT</name>
<dbReference type="EMBL" id="OKRB01000102">
    <property type="protein sequence ID" value="SPE24241.1"/>
    <property type="molecule type" value="Genomic_DNA"/>
</dbReference>
<dbReference type="OrthoDB" id="110718at2"/>
<dbReference type="InterPro" id="IPR017802">
    <property type="entry name" value="VWFA-rel_acidobac-type"/>
</dbReference>
<accession>A0A2N9LLV3</accession>
<dbReference type="NCBIfam" id="TIGR03436">
    <property type="entry name" value="acidobact_VWFA"/>
    <property type="match status" value="1"/>
</dbReference>
<dbReference type="AlphaFoldDB" id="A0A2N9LLV3"/>
<feature type="compositionally biased region" description="Polar residues" evidence="1">
    <location>
        <begin position="92"/>
        <end position="103"/>
    </location>
</feature>
<sequence>MDSTLPLNLHHSRFALLVALAMLACSGPFSYSQAFGQQMPAASNSLNDPTRPEAQPPLDVDRDPIPSPDITVNPPASIGKASAPNAEGSAKVSGSSSVPANPNEIQKQQNGMYILHANVDEVLLNCAVIDEKGRPVMDLDRSDFRVWENGVLQTVNSVQHMDLPVSMGILIDDSGSMRDKRNAVNAAAIHLLNASNPSDEAFVVNFSDRAYLDQRLTTDRVALDRGMSHFDTTGTTALYDAVAASADELAKSGKNRREVLLIITDGADNASRLNLQEAIRRVQNLGGPVVYPIGLLFDAEKDESDKAKNALETLSEDTGGIAYFPSSLQDVYGIASQVATDIREQYVVDYHSSTPFSLGGYRSIRVEASAQHHGALFVRTKRGYYAKAEQQARPAQEADQQQVIK</sequence>
<dbReference type="PROSITE" id="PS50234">
    <property type="entry name" value="VWFA"/>
    <property type="match status" value="1"/>
</dbReference>
<proteinExistence type="predicted"/>
<organism evidence="3 4">
    <name type="scientific">Candidatus Sulfuritelmatomonas gaucii</name>
    <dbReference type="NCBI Taxonomy" id="2043161"/>
    <lineage>
        <taxon>Bacteria</taxon>
        <taxon>Pseudomonadati</taxon>
        <taxon>Acidobacteriota</taxon>
        <taxon>Terriglobia</taxon>
        <taxon>Terriglobales</taxon>
        <taxon>Acidobacteriaceae</taxon>
        <taxon>Candidatus Sulfuritelmatomonas</taxon>
    </lineage>
</organism>
<dbReference type="Gene3D" id="3.40.50.410">
    <property type="entry name" value="von Willebrand factor, type A domain"/>
    <property type="match status" value="1"/>
</dbReference>
<protein>
    <submittedName>
        <fullName evidence="3">von Willebrand factor type A domain protein</fullName>
    </submittedName>
</protein>
<evidence type="ECO:0000313" key="4">
    <source>
        <dbReference type="Proteomes" id="UP000239735"/>
    </source>
</evidence>
<evidence type="ECO:0000313" key="3">
    <source>
        <dbReference type="EMBL" id="SPE24241.1"/>
    </source>
</evidence>
<dbReference type="SMART" id="SM00327">
    <property type="entry name" value="VWA"/>
    <property type="match status" value="1"/>
</dbReference>
<feature type="domain" description="VWFA" evidence="2">
    <location>
        <begin position="166"/>
        <end position="338"/>
    </location>
</feature>